<keyword evidence="3" id="KW-1185">Reference proteome</keyword>
<dbReference type="Pfam" id="PF13306">
    <property type="entry name" value="LRR_5"/>
    <property type="match status" value="1"/>
</dbReference>
<dbReference type="Gene3D" id="3.80.10.10">
    <property type="entry name" value="Ribonuclease Inhibitor"/>
    <property type="match status" value="2"/>
</dbReference>
<gene>
    <name evidence="2" type="ORF">M9Y10_020732</name>
</gene>
<dbReference type="InterPro" id="IPR026906">
    <property type="entry name" value="LRR_5"/>
</dbReference>
<feature type="compositionally biased region" description="Acidic residues" evidence="1">
    <location>
        <begin position="140"/>
        <end position="158"/>
    </location>
</feature>
<evidence type="ECO:0000313" key="3">
    <source>
        <dbReference type="Proteomes" id="UP001470230"/>
    </source>
</evidence>
<evidence type="ECO:0000313" key="2">
    <source>
        <dbReference type="EMBL" id="KAK8845810.1"/>
    </source>
</evidence>
<dbReference type="Proteomes" id="UP001470230">
    <property type="component" value="Unassembled WGS sequence"/>
</dbReference>
<protein>
    <submittedName>
        <fullName evidence="2">Uncharacterized protein</fullName>
    </submittedName>
</protein>
<evidence type="ECO:0000256" key="1">
    <source>
        <dbReference type="SAM" id="MobiDB-lite"/>
    </source>
</evidence>
<sequence>MLESQNQLESEHLLTDNQLSDQNEDSQILIQKKLHTKLINIINEQKLVIEKLETEISKEKEEKENLQQIINQKDLQIQNLGNNKRKLEAKIIKQFSNLQTNLQSNLKIIDKMEKFAKQFSNEEEEEKKENENENQNQEENKEEEEEIKEKEEEEEEKIENENHEENKEEEKNKDSALLSLNDVSPDQVKINIFNELCLNLQLIVISKIFPEVANNSMTLYFINITNLLIYLMQFTPEDSKCLSILAKNTDQLLIELEKEEEVNVLYNVTERLFLSDSLESSEFIHHLNQFKSISIEMKYPSEFFNQIYYKIKRLKKTVMTNLDMAVFITGIKRLGVFFRNDNNINIVRMDSSVKEIENGFLLGGAFYNCRSLRKVTISSSVSYIGDNIFRKCRALTDLTIPPSVVRFDFCPFEDCRSLEEVDLPSSVIEIGLGTFAFCLSLKSPKIPNSVIEIGISAFQSCRFTHITIPSSVRILCSTAFLDCELLDDVEFEDHSSLRKIGQNAFKGCKSLKKIEFPPSLVKIESEIFKNCPQMEEVTIYSTLYDIDKNAFPPNVKINKIFLYY</sequence>
<reference evidence="2 3" key="1">
    <citation type="submission" date="2024-04" db="EMBL/GenBank/DDBJ databases">
        <title>Tritrichomonas musculus Genome.</title>
        <authorList>
            <person name="Alves-Ferreira E."/>
            <person name="Grigg M."/>
            <person name="Lorenzi H."/>
            <person name="Galac M."/>
        </authorList>
    </citation>
    <scope>NUCLEOTIDE SEQUENCE [LARGE SCALE GENOMIC DNA]</scope>
    <source>
        <strain evidence="2 3">EAF2021</strain>
    </source>
</reference>
<proteinExistence type="predicted"/>
<feature type="region of interest" description="Disordered" evidence="1">
    <location>
        <begin position="119"/>
        <end position="174"/>
    </location>
</feature>
<feature type="compositionally biased region" description="Basic and acidic residues" evidence="1">
    <location>
        <begin position="159"/>
        <end position="174"/>
    </location>
</feature>
<dbReference type="InterPro" id="IPR053139">
    <property type="entry name" value="Surface_bspA-like"/>
</dbReference>
<dbReference type="PANTHER" id="PTHR45661:SF3">
    <property type="entry name" value="IG-LIKE DOMAIN-CONTAINING PROTEIN"/>
    <property type="match status" value="1"/>
</dbReference>
<dbReference type="InterPro" id="IPR032675">
    <property type="entry name" value="LRR_dom_sf"/>
</dbReference>
<dbReference type="EMBL" id="JAPFFF010000030">
    <property type="protein sequence ID" value="KAK8845810.1"/>
    <property type="molecule type" value="Genomic_DNA"/>
</dbReference>
<comment type="caution">
    <text evidence="2">The sequence shown here is derived from an EMBL/GenBank/DDBJ whole genome shotgun (WGS) entry which is preliminary data.</text>
</comment>
<dbReference type="SUPFAM" id="SSF52058">
    <property type="entry name" value="L domain-like"/>
    <property type="match status" value="1"/>
</dbReference>
<name>A0ABR2HEF3_9EUKA</name>
<organism evidence="2 3">
    <name type="scientific">Tritrichomonas musculus</name>
    <dbReference type="NCBI Taxonomy" id="1915356"/>
    <lineage>
        <taxon>Eukaryota</taxon>
        <taxon>Metamonada</taxon>
        <taxon>Parabasalia</taxon>
        <taxon>Tritrichomonadida</taxon>
        <taxon>Tritrichomonadidae</taxon>
        <taxon>Tritrichomonas</taxon>
    </lineage>
</organism>
<dbReference type="PANTHER" id="PTHR45661">
    <property type="entry name" value="SURFACE ANTIGEN"/>
    <property type="match status" value="1"/>
</dbReference>
<accession>A0ABR2HEF3</accession>